<evidence type="ECO:0000256" key="9">
    <source>
        <dbReference type="ARBA" id="ARBA00023136"/>
    </source>
</evidence>
<dbReference type="FunFam" id="2.10.50.30:FF:000002">
    <property type="entry name" value="Vomeronasal 2 receptor, h1"/>
    <property type="match status" value="1"/>
</dbReference>
<dbReference type="InterPro" id="IPR038550">
    <property type="entry name" value="GPCR_3_9-Cys_sf"/>
</dbReference>
<dbReference type="PANTHER" id="PTHR24061:SF599">
    <property type="entry name" value="G-PROTEIN COUPLED RECEPTORS FAMILY 3 PROFILE DOMAIN-CONTAINING PROTEIN"/>
    <property type="match status" value="1"/>
</dbReference>
<evidence type="ECO:0000256" key="2">
    <source>
        <dbReference type="ARBA" id="ARBA00007242"/>
    </source>
</evidence>
<keyword evidence="15" id="KW-1185">Reference proteome</keyword>
<dbReference type="Gene3D" id="3.40.50.2300">
    <property type="match status" value="2"/>
</dbReference>
<feature type="transmembrane region" description="Helical" evidence="13">
    <location>
        <begin position="839"/>
        <end position="859"/>
    </location>
</feature>
<dbReference type="Gene3D" id="1.10.150.130">
    <property type="match status" value="1"/>
</dbReference>
<dbReference type="InterPro" id="IPR011500">
    <property type="entry name" value="GPCR_3_9-Cys_dom"/>
</dbReference>
<keyword evidence="9 13" id="KW-0472">Membrane</keyword>
<dbReference type="Pfam" id="PF01094">
    <property type="entry name" value="ANF_receptor"/>
    <property type="match status" value="1"/>
</dbReference>
<dbReference type="CDD" id="cd06365">
    <property type="entry name" value="PBP1_pheromone_receptor"/>
    <property type="match status" value="1"/>
</dbReference>
<dbReference type="InterPro" id="IPR028082">
    <property type="entry name" value="Peripla_BP_I"/>
</dbReference>
<feature type="transmembrane region" description="Helical" evidence="13">
    <location>
        <begin position="759"/>
        <end position="777"/>
    </location>
</feature>
<dbReference type="InterPro" id="IPR001828">
    <property type="entry name" value="ANF_lig-bd_rcpt"/>
</dbReference>
<keyword evidence="6 13" id="KW-1133">Transmembrane helix</keyword>
<feature type="transmembrane region" description="Helical" evidence="13">
    <location>
        <begin position="716"/>
        <end position="739"/>
    </location>
</feature>
<evidence type="ECO:0000256" key="12">
    <source>
        <dbReference type="ARBA" id="ARBA00023224"/>
    </source>
</evidence>
<dbReference type="GO" id="GO:0005886">
    <property type="term" value="C:plasma membrane"/>
    <property type="evidence" value="ECO:0007669"/>
    <property type="project" value="UniProtKB-SubCell"/>
</dbReference>
<evidence type="ECO:0000256" key="1">
    <source>
        <dbReference type="ARBA" id="ARBA00004651"/>
    </source>
</evidence>
<keyword evidence="5" id="KW-0732">Signal</keyword>
<feature type="domain" description="G-protein coupled receptors family 3 profile" evidence="14">
    <location>
        <begin position="645"/>
        <end position="909"/>
    </location>
</feature>
<gene>
    <name evidence="16" type="primary">LOC115464563</name>
</gene>
<dbReference type="GO" id="GO:0004930">
    <property type="term" value="F:G protein-coupled receptor activity"/>
    <property type="evidence" value="ECO:0007669"/>
    <property type="project" value="UniProtKB-KW"/>
</dbReference>
<dbReference type="PROSITE" id="PS50259">
    <property type="entry name" value="G_PROTEIN_RECEP_F3_4"/>
    <property type="match status" value="1"/>
</dbReference>
<dbReference type="Pfam" id="PF07562">
    <property type="entry name" value="NCD3G"/>
    <property type="match status" value="1"/>
</dbReference>
<dbReference type="InterPro" id="IPR000337">
    <property type="entry name" value="GPCR_3"/>
</dbReference>
<dbReference type="SUPFAM" id="SSF53822">
    <property type="entry name" value="Periplasmic binding protein-like I"/>
    <property type="match status" value="1"/>
</dbReference>
<dbReference type="PRINTS" id="PR00248">
    <property type="entry name" value="GPCRMGR"/>
</dbReference>
<evidence type="ECO:0000256" key="8">
    <source>
        <dbReference type="ARBA" id="ARBA00023125"/>
    </source>
</evidence>
<accession>A0A6P7XJH7</accession>
<protein>
    <submittedName>
        <fullName evidence="16">Vomeronasal type-2 receptor 26-like</fullName>
    </submittedName>
</protein>
<keyword evidence="12" id="KW-0807">Transducer</keyword>
<dbReference type="Pfam" id="PF00003">
    <property type="entry name" value="7tm_3"/>
    <property type="match status" value="1"/>
</dbReference>
<evidence type="ECO:0000256" key="6">
    <source>
        <dbReference type="ARBA" id="ARBA00022989"/>
    </source>
</evidence>
<dbReference type="RefSeq" id="XP_030050790.1">
    <property type="nucleotide sequence ID" value="XM_030194930.1"/>
</dbReference>
<dbReference type="GeneID" id="115464563"/>
<dbReference type="FunFam" id="3.40.50.2300:FF:000016">
    <property type="entry name" value="Taste 1 receptor member 2"/>
    <property type="match status" value="1"/>
</dbReference>
<reference evidence="16" key="1">
    <citation type="submission" date="2025-08" db="UniProtKB">
        <authorList>
            <consortium name="RefSeq"/>
        </authorList>
    </citation>
    <scope>IDENTIFICATION</scope>
</reference>
<evidence type="ECO:0000256" key="5">
    <source>
        <dbReference type="ARBA" id="ARBA00022729"/>
    </source>
</evidence>
<dbReference type="InterPro" id="IPR000068">
    <property type="entry name" value="GPCR_3_Ca_sens_rcpt-rel"/>
</dbReference>
<dbReference type="CDD" id="cd15283">
    <property type="entry name" value="7tmC_V2R_pheromone"/>
    <property type="match status" value="1"/>
</dbReference>
<evidence type="ECO:0000256" key="13">
    <source>
        <dbReference type="SAM" id="Phobius"/>
    </source>
</evidence>
<evidence type="ECO:0000313" key="15">
    <source>
        <dbReference type="Proteomes" id="UP000515156"/>
    </source>
</evidence>
<name>A0A6P7XJH7_9AMPH</name>
<dbReference type="GO" id="GO:0003677">
    <property type="term" value="F:DNA binding"/>
    <property type="evidence" value="ECO:0007669"/>
    <property type="project" value="UniProtKB-KW"/>
</dbReference>
<dbReference type="InParanoid" id="A0A6P7XJH7"/>
<dbReference type="Gene3D" id="2.10.50.30">
    <property type="entry name" value="GPCR, family 3, nine cysteines domain"/>
    <property type="match status" value="1"/>
</dbReference>
<keyword evidence="8" id="KW-0238">DNA-binding</keyword>
<comment type="subcellular location">
    <subcellularLocation>
        <location evidence="1">Cell membrane</location>
        <topology evidence="1">Multi-pass membrane protein</topology>
    </subcellularLocation>
</comment>
<organism evidence="15 16">
    <name type="scientific">Microcaecilia unicolor</name>
    <dbReference type="NCBI Taxonomy" id="1415580"/>
    <lineage>
        <taxon>Eukaryota</taxon>
        <taxon>Metazoa</taxon>
        <taxon>Chordata</taxon>
        <taxon>Craniata</taxon>
        <taxon>Vertebrata</taxon>
        <taxon>Euteleostomi</taxon>
        <taxon>Amphibia</taxon>
        <taxon>Gymnophiona</taxon>
        <taxon>Siphonopidae</taxon>
        <taxon>Microcaecilia</taxon>
    </lineage>
</organism>
<feature type="transmembrane region" description="Helical" evidence="13">
    <location>
        <begin position="682"/>
        <end position="704"/>
    </location>
</feature>
<dbReference type="SUPFAM" id="SSF47823">
    <property type="entry name" value="lambda integrase-like, N-terminal domain"/>
    <property type="match status" value="1"/>
</dbReference>
<evidence type="ECO:0000256" key="10">
    <source>
        <dbReference type="ARBA" id="ARBA00023170"/>
    </source>
</evidence>
<sequence length="913" mass="103614">MLRSRKRSTSLASVRVWRTFENWCQEQGYVPLRASVVEVLDFLQDGLERGLSLSSLKVQVSALSCFRGKVTTTGCRLELQKMTSFSMDGDFVLGVIFPAYTSVIYPFPDFREILKPAHCEGFQTRLYHDILAILFAIEEVNQNQYLLQNHTLGFRILDSCFSEVVALQDTLLLLTGGNRTIPNYKCEAHLALTGIIGELFSSVSEVMARILGVYRIPQISIQAQHPMLSDKIQFPSVLRTYPSDTLQPQAIAQLLRHFNWTWVGILASNYDTASLSSQKIRQNVEENGGCVAFLEKINDRYRTERLMRVAEVIHQSSVNIIICICYEIHFKPVLEILPVANIRPLIWIFSTQWTFKPYLFSKESWRLFNGSLVFIGFTSNIPHFTDFLYSMLPSNYQQDTFSKLFWEKAFICHWEGQNMTHMVTGKDSIPCTGEEDLKTLDPKLFQLNDLSISYHAYLAVYAYAHTLHNMIVGNAKEDDFGIDSSIHDIKPWQVLHYLWNVRFTTESGEDVYFDVNGDVPTVFDIMNINIHPDDTSELTKVGRYDSRRSPGEEIILNITAIRWNQMYNQTPHSVCSESCPVGYRNSARLGQPSCCFDCAPCSIGEIANETDTAECWKCPEDQWPNENRDKCIPKIIEFLSYQEPLGAALAAIAVTLSLVTLLILSIFYMFQDTPIVRANNRGLSYLLLCTLALCFLCCLIFIGHPTKLTCMMRQPTFGLIFTISVSCILAKTVTVIIAFKAVNPHSPLQKWVGPKTPNLFVMLGSFIQLLICIYWISSHPPYPKNNTNSESGKLIIECNDELTILFYSMLGYLGFLAIIGFIVAFLARMLPDSFNEAKFITFSMLVFVSVWLSFIPAHLSTQGKNMVAVEIFAILSSGAGLLFLIFLPKCYIILLQPEMNTKELLGRKMTTSK</sequence>
<feature type="transmembrane region" description="Helical" evidence="13">
    <location>
        <begin position="804"/>
        <end position="827"/>
    </location>
</feature>
<evidence type="ECO:0000256" key="7">
    <source>
        <dbReference type="ARBA" id="ARBA00023040"/>
    </source>
</evidence>
<dbReference type="AlphaFoldDB" id="A0A6P7XJH7"/>
<keyword evidence="10" id="KW-0675">Receptor</keyword>
<dbReference type="Proteomes" id="UP000515156">
    <property type="component" value="Chromosome 3"/>
</dbReference>
<dbReference type="PRINTS" id="PR01535">
    <property type="entry name" value="VOMERONASL2R"/>
</dbReference>
<dbReference type="PROSITE" id="PS00981">
    <property type="entry name" value="G_PROTEIN_RECEP_F3_3"/>
    <property type="match status" value="1"/>
</dbReference>
<dbReference type="InterPro" id="IPR017978">
    <property type="entry name" value="GPCR_3_C"/>
</dbReference>
<evidence type="ECO:0000256" key="3">
    <source>
        <dbReference type="ARBA" id="ARBA00022475"/>
    </source>
</evidence>
<dbReference type="PANTHER" id="PTHR24061">
    <property type="entry name" value="CALCIUM-SENSING RECEPTOR-RELATED"/>
    <property type="match status" value="1"/>
</dbReference>
<keyword evidence="11" id="KW-0325">Glycoprotein</keyword>
<dbReference type="InterPro" id="IPR010998">
    <property type="entry name" value="Integrase_recombinase_N"/>
</dbReference>
<feature type="transmembrane region" description="Helical" evidence="13">
    <location>
        <begin position="645"/>
        <end position="670"/>
    </location>
</feature>
<keyword evidence="3" id="KW-1003">Cell membrane</keyword>
<comment type="similarity">
    <text evidence="2">Belongs to the G-protein coupled receptor 3 family.</text>
</comment>
<proteinExistence type="inferred from homology"/>
<dbReference type="KEGG" id="muo:115464563"/>
<dbReference type="OrthoDB" id="5984008at2759"/>
<evidence type="ECO:0000313" key="16">
    <source>
        <dbReference type="RefSeq" id="XP_030050790.1"/>
    </source>
</evidence>
<dbReference type="InterPro" id="IPR004073">
    <property type="entry name" value="GPCR_3_vmron_rcpt_2"/>
</dbReference>
<evidence type="ECO:0000256" key="11">
    <source>
        <dbReference type="ARBA" id="ARBA00023180"/>
    </source>
</evidence>
<evidence type="ECO:0000256" key="4">
    <source>
        <dbReference type="ARBA" id="ARBA00022692"/>
    </source>
</evidence>
<keyword evidence="4 13" id="KW-0812">Transmembrane</keyword>
<keyword evidence="7" id="KW-0297">G-protein coupled receptor</keyword>
<evidence type="ECO:0000259" key="14">
    <source>
        <dbReference type="PROSITE" id="PS50259"/>
    </source>
</evidence>
<feature type="transmembrane region" description="Helical" evidence="13">
    <location>
        <begin position="871"/>
        <end position="894"/>
    </location>
</feature>
<dbReference type="InterPro" id="IPR017979">
    <property type="entry name" value="GPCR_3_CS"/>
</dbReference>